<dbReference type="PANTHER" id="PTHR35564">
    <property type="match status" value="1"/>
</dbReference>
<dbReference type="Pfam" id="PF06996">
    <property type="entry name" value="T6SS_TssG"/>
    <property type="match status" value="1"/>
</dbReference>
<dbReference type="STRING" id="584787.GCA_001247655_01835"/>
<dbReference type="Proteomes" id="UP000268033">
    <property type="component" value="Unassembled WGS sequence"/>
</dbReference>
<evidence type="ECO:0000313" key="2">
    <source>
        <dbReference type="EMBL" id="ROQ30556.1"/>
    </source>
</evidence>
<dbReference type="NCBIfam" id="TIGR03347">
    <property type="entry name" value="VI_chp_1"/>
    <property type="match status" value="1"/>
</dbReference>
<keyword evidence="3" id="KW-1185">Reference proteome</keyword>
<dbReference type="RefSeq" id="WP_123420395.1">
    <property type="nucleotide sequence ID" value="NZ_RJUL01000001.1"/>
</dbReference>
<reference evidence="2 3" key="1">
    <citation type="submission" date="2018-11" db="EMBL/GenBank/DDBJ databases">
        <title>Genomic Encyclopedia of Type Strains, Phase IV (KMG-IV): sequencing the most valuable type-strain genomes for metagenomic binning, comparative biology and taxonomic classification.</title>
        <authorList>
            <person name="Goeker M."/>
        </authorList>
    </citation>
    <scope>NUCLEOTIDE SEQUENCE [LARGE SCALE GENOMIC DNA]</scope>
    <source>
        <strain evidence="2 3">DSM 21945</strain>
    </source>
</reference>
<dbReference type="PANTHER" id="PTHR35564:SF4">
    <property type="entry name" value="CYTOPLASMIC PROTEIN"/>
    <property type="match status" value="1"/>
</dbReference>
<dbReference type="EMBL" id="RJUL01000001">
    <property type="protein sequence ID" value="ROQ30556.1"/>
    <property type="molecule type" value="Genomic_DNA"/>
</dbReference>
<sequence>MATYGWFTDRALSDRVALHPERFNFYQLVRLLLQDRQADASQLDDVVRFTASLDMAFPSHEVRQLQPGQTPAEPMVLETSNLVLAGYNGPIPEALFEQMIEQARQGNKTLIHFFDLFNHRLNVLRYHIKSAPRLGLNVLPPEATPVAMMLSALMGLTHTQAAERLPLDERSLLGLAGLLANPRYSEPVLTRILSHYLGAQVTLAPLSGAWRARQGDNLTRLGQANQRLGQQSRLGRSVWMPAARISLEVAPLPYPDYCRLLPRQDLHTGSGYVPLVALLRFLVNRRHDAWVKLTLAQDTRPQPMLTAKAWQPFPLRLHLGASSNRPRPQARQYGKPGRLSRSASQGEPGYWGLRLGQTAWLRGANPRPGCRFLVTAFDQEQAAP</sequence>
<feature type="region of interest" description="Disordered" evidence="1">
    <location>
        <begin position="318"/>
        <end position="346"/>
    </location>
</feature>
<accession>A0A3N1Q153</accession>
<protein>
    <submittedName>
        <fullName evidence="2">Type VI secretion system ImpH/TssG family protein</fullName>
    </submittedName>
</protein>
<proteinExistence type="predicted"/>
<gene>
    <name evidence="2" type="ORF">EDC28_101242</name>
</gene>
<evidence type="ECO:0000313" key="3">
    <source>
        <dbReference type="Proteomes" id="UP000268033"/>
    </source>
</evidence>
<name>A0A3N1Q153_9GAMM</name>
<dbReference type="InterPro" id="IPR010732">
    <property type="entry name" value="T6SS_TssG-like"/>
</dbReference>
<comment type="caution">
    <text evidence="2">The sequence shown here is derived from an EMBL/GenBank/DDBJ whole genome shotgun (WGS) entry which is preliminary data.</text>
</comment>
<dbReference type="AlphaFoldDB" id="A0A3N1Q153"/>
<evidence type="ECO:0000256" key="1">
    <source>
        <dbReference type="SAM" id="MobiDB-lite"/>
    </source>
</evidence>
<organism evidence="2 3">
    <name type="scientific">Gallaecimonas pentaromativorans</name>
    <dbReference type="NCBI Taxonomy" id="584787"/>
    <lineage>
        <taxon>Bacteria</taxon>
        <taxon>Pseudomonadati</taxon>
        <taxon>Pseudomonadota</taxon>
        <taxon>Gammaproteobacteria</taxon>
        <taxon>Enterobacterales</taxon>
        <taxon>Gallaecimonadaceae</taxon>
        <taxon>Gallaecimonas</taxon>
    </lineage>
</organism>